<protein>
    <submittedName>
        <fullName evidence="1">Uncharacterized protein</fullName>
    </submittedName>
</protein>
<proteinExistence type="predicted"/>
<comment type="caution">
    <text evidence="1">The sequence shown here is derived from an EMBL/GenBank/DDBJ whole genome shotgun (WGS) entry which is preliminary data.</text>
</comment>
<gene>
    <name evidence="1" type="ORF">DPMN_083243</name>
</gene>
<reference evidence="1" key="1">
    <citation type="journal article" date="2019" name="bioRxiv">
        <title>The Genome of the Zebra Mussel, Dreissena polymorpha: A Resource for Invasive Species Research.</title>
        <authorList>
            <person name="McCartney M.A."/>
            <person name="Auch B."/>
            <person name="Kono T."/>
            <person name="Mallez S."/>
            <person name="Zhang Y."/>
            <person name="Obille A."/>
            <person name="Becker A."/>
            <person name="Abrahante J.E."/>
            <person name="Garbe J."/>
            <person name="Badalamenti J.P."/>
            <person name="Herman A."/>
            <person name="Mangelson H."/>
            <person name="Liachko I."/>
            <person name="Sullivan S."/>
            <person name="Sone E.D."/>
            <person name="Koren S."/>
            <person name="Silverstein K.A.T."/>
            <person name="Beckman K.B."/>
            <person name="Gohl D.M."/>
        </authorList>
    </citation>
    <scope>NUCLEOTIDE SEQUENCE</scope>
    <source>
        <strain evidence="1">Duluth1</strain>
        <tissue evidence="1">Whole animal</tissue>
    </source>
</reference>
<evidence type="ECO:0000313" key="1">
    <source>
        <dbReference type="EMBL" id="KAH3695784.1"/>
    </source>
</evidence>
<name>A0A9D4BI86_DREPO</name>
<evidence type="ECO:0000313" key="2">
    <source>
        <dbReference type="Proteomes" id="UP000828390"/>
    </source>
</evidence>
<organism evidence="1 2">
    <name type="scientific">Dreissena polymorpha</name>
    <name type="common">Zebra mussel</name>
    <name type="synonym">Mytilus polymorpha</name>
    <dbReference type="NCBI Taxonomy" id="45954"/>
    <lineage>
        <taxon>Eukaryota</taxon>
        <taxon>Metazoa</taxon>
        <taxon>Spiralia</taxon>
        <taxon>Lophotrochozoa</taxon>
        <taxon>Mollusca</taxon>
        <taxon>Bivalvia</taxon>
        <taxon>Autobranchia</taxon>
        <taxon>Heteroconchia</taxon>
        <taxon>Euheterodonta</taxon>
        <taxon>Imparidentia</taxon>
        <taxon>Neoheterodontei</taxon>
        <taxon>Myida</taxon>
        <taxon>Dreissenoidea</taxon>
        <taxon>Dreissenidae</taxon>
        <taxon>Dreissena</taxon>
    </lineage>
</organism>
<sequence length="74" mass="8313">MSTTTLYSGGGHKKFGEDLQICTKQEMYLIDKWLHEKVKALPGDKTLSVVQAALGDRAKYILQQQTRLTTLCLV</sequence>
<accession>A0A9D4BI86</accession>
<reference evidence="1" key="2">
    <citation type="submission" date="2020-11" db="EMBL/GenBank/DDBJ databases">
        <authorList>
            <person name="McCartney M.A."/>
            <person name="Auch B."/>
            <person name="Kono T."/>
            <person name="Mallez S."/>
            <person name="Becker A."/>
            <person name="Gohl D.M."/>
            <person name="Silverstein K.A.T."/>
            <person name="Koren S."/>
            <person name="Bechman K.B."/>
            <person name="Herman A."/>
            <person name="Abrahante J.E."/>
            <person name="Garbe J."/>
        </authorList>
    </citation>
    <scope>NUCLEOTIDE SEQUENCE</scope>
    <source>
        <strain evidence="1">Duluth1</strain>
        <tissue evidence="1">Whole animal</tissue>
    </source>
</reference>
<dbReference type="Proteomes" id="UP000828390">
    <property type="component" value="Unassembled WGS sequence"/>
</dbReference>
<dbReference type="EMBL" id="JAIWYP010000016">
    <property type="protein sequence ID" value="KAH3695784.1"/>
    <property type="molecule type" value="Genomic_DNA"/>
</dbReference>
<dbReference type="AlphaFoldDB" id="A0A9D4BI86"/>
<keyword evidence="2" id="KW-1185">Reference proteome</keyword>